<name>A0A8D5ALK6_9GAMM</name>
<dbReference type="InterPro" id="IPR020904">
    <property type="entry name" value="Sc_DH/Rdtase_CS"/>
</dbReference>
<evidence type="ECO:0000313" key="4">
    <source>
        <dbReference type="Proteomes" id="UP000824988"/>
    </source>
</evidence>
<dbReference type="AlphaFoldDB" id="A0A8D5ALK6"/>
<proteinExistence type="inferred from homology"/>
<reference evidence="3" key="1">
    <citation type="submission" date="2019-06" db="EMBL/GenBank/DDBJ databases">
        <title>Complete genome sequence of Methylogaea oryzae strain JCM16910.</title>
        <authorList>
            <person name="Asakawa S."/>
        </authorList>
    </citation>
    <scope>NUCLEOTIDE SEQUENCE</scope>
    <source>
        <strain evidence="3">E10</strain>
    </source>
</reference>
<sequence length="249" mass="26285">MTSTPAPKRTLLVTGAGGFLGSAVALACAAQGAELILLGRRQQPLEAIYDRIAAAGFTLPHLFPCDLAQLDEAQAQALAQAVEQQFGALHGLVHCAADTGPLMPLADLPGKDWQRLLHLNLTAPFLLTQALLPALARSDDAGVLFVDDPASHSKAYWGAYGVAKAGLRQMAQTLAEEWDAGGRLRVATVAPAPFRSALRSRIFPGENPAQLPGAEPIAAFIAHWLTPEGRTLTARCFGPADIASKTQNR</sequence>
<dbReference type="GO" id="GO:0016491">
    <property type="term" value="F:oxidoreductase activity"/>
    <property type="evidence" value="ECO:0007669"/>
    <property type="project" value="UniProtKB-KW"/>
</dbReference>
<dbReference type="PROSITE" id="PS00061">
    <property type="entry name" value="ADH_SHORT"/>
    <property type="match status" value="1"/>
</dbReference>
<dbReference type="Proteomes" id="UP000824988">
    <property type="component" value="Chromosome"/>
</dbReference>
<evidence type="ECO:0000313" key="3">
    <source>
        <dbReference type="EMBL" id="BBL70215.1"/>
    </source>
</evidence>
<dbReference type="EMBL" id="AP019782">
    <property type="protein sequence ID" value="BBL70215.1"/>
    <property type="molecule type" value="Genomic_DNA"/>
</dbReference>
<comment type="similarity">
    <text evidence="1">Belongs to the short-chain dehydrogenases/reductases (SDR) family.</text>
</comment>
<keyword evidence="2" id="KW-0560">Oxidoreductase</keyword>
<dbReference type="KEGG" id="moz:MoryE10_08210"/>
<organism evidence="3 4">
    <name type="scientific">Methylogaea oryzae</name>
    <dbReference type="NCBI Taxonomy" id="1295382"/>
    <lineage>
        <taxon>Bacteria</taxon>
        <taxon>Pseudomonadati</taxon>
        <taxon>Pseudomonadota</taxon>
        <taxon>Gammaproteobacteria</taxon>
        <taxon>Methylococcales</taxon>
        <taxon>Methylococcaceae</taxon>
        <taxon>Methylogaea</taxon>
    </lineage>
</organism>
<evidence type="ECO:0000256" key="2">
    <source>
        <dbReference type="ARBA" id="ARBA00023002"/>
    </source>
</evidence>
<gene>
    <name evidence="3" type="ORF">MoryE10_08210</name>
</gene>
<protein>
    <submittedName>
        <fullName evidence="3">YciK family oxidoreductase</fullName>
    </submittedName>
</protein>
<dbReference type="PANTHER" id="PTHR42901:SF1">
    <property type="entry name" value="ALCOHOL DEHYDROGENASE"/>
    <property type="match status" value="1"/>
</dbReference>
<dbReference type="PANTHER" id="PTHR42901">
    <property type="entry name" value="ALCOHOL DEHYDROGENASE"/>
    <property type="match status" value="1"/>
</dbReference>
<accession>A0A8D5ALK6</accession>
<keyword evidence="4" id="KW-1185">Reference proteome</keyword>
<dbReference type="RefSeq" id="WP_221048299.1">
    <property type="nucleotide sequence ID" value="NZ_AP019782.1"/>
</dbReference>
<evidence type="ECO:0000256" key="1">
    <source>
        <dbReference type="ARBA" id="ARBA00006484"/>
    </source>
</evidence>
<dbReference type="InterPro" id="IPR002347">
    <property type="entry name" value="SDR_fam"/>
</dbReference>
<dbReference type="Pfam" id="PF00106">
    <property type="entry name" value="adh_short"/>
    <property type="match status" value="1"/>
</dbReference>